<name>A0A178ICV2_9BACT</name>
<evidence type="ECO:0000256" key="3">
    <source>
        <dbReference type="ARBA" id="ARBA00022898"/>
    </source>
</evidence>
<dbReference type="PANTHER" id="PTHR43525">
    <property type="entry name" value="PROTEIN MALY"/>
    <property type="match status" value="1"/>
</dbReference>
<protein>
    <recommendedName>
        <fullName evidence="2">cysteine-S-conjugate beta-lyase</fullName>
        <ecNumber evidence="2">4.4.1.13</ecNumber>
    </recommendedName>
</protein>
<evidence type="ECO:0000256" key="5">
    <source>
        <dbReference type="ARBA" id="ARBA00037974"/>
    </source>
</evidence>
<dbReference type="InterPro" id="IPR015421">
    <property type="entry name" value="PyrdxlP-dep_Trfase_major"/>
</dbReference>
<dbReference type="InterPro" id="IPR015422">
    <property type="entry name" value="PyrdxlP-dep_Trfase_small"/>
</dbReference>
<dbReference type="GO" id="GO:0008483">
    <property type="term" value="F:transaminase activity"/>
    <property type="evidence" value="ECO:0007669"/>
    <property type="project" value="UniProtKB-KW"/>
</dbReference>
<sequence length="391" mass="43064">MIPRKFDFDTVWPRAGTDSQKWQKYAGRDILPMWVADMDFQSPPAVLEALYLRASHGIFGYARPTKAEVEAVVQSMQSRYAWRIDPAWIVWLPGLVVGLNLAAQAFAQPGDQVVCNTPVYPPFLTAPRNSGREALAVPLAYDSAARRWSIDFDALAAAVTPRTKLYFLCNPHNPVARVFDRDELLRLAAFCLEHRILLCSDEIHCDLILNESRRHTPVASLDDEIAAGTITLMAPSKTYNIPGLGTSFAIISDPKLRAAFVRASAGIVAEVNAFGYAACAAAYRHCEPWRRTLIGYLRANRDLLVRHVERDLPGVTIDAPIEATYLGWLNVGALGLKDPVGHFEQHGVGLSEGAYFGTPPGQNVRINFGCPRSTLEEGLRRLKAGILAAGK</sequence>
<dbReference type="NCBIfam" id="TIGR04350">
    <property type="entry name" value="C_S_lyase_PatB"/>
    <property type="match status" value="1"/>
</dbReference>
<dbReference type="Proteomes" id="UP000078486">
    <property type="component" value="Unassembled WGS sequence"/>
</dbReference>
<accession>A0A178ICV2</accession>
<keyword evidence="7" id="KW-0032">Aminotransferase</keyword>
<reference evidence="7 8" key="1">
    <citation type="submission" date="2016-01" db="EMBL/GenBank/DDBJ databases">
        <title>High potential of lignocellulose degradation of a new Verrucomicrobia species.</title>
        <authorList>
            <person name="Wang Y."/>
            <person name="Shi Y."/>
            <person name="Qiu Z."/>
            <person name="Liu S."/>
            <person name="Yang H."/>
        </authorList>
    </citation>
    <scope>NUCLEOTIDE SEQUENCE [LARGE SCALE GENOMIC DNA]</scope>
    <source>
        <strain evidence="7 8">TSB47</strain>
    </source>
</reference>
<dbReference type="Pfam" id="PF00155">
    <property type="entry name" value="Aminotran_1_2"/>
    <property type="match status" value="1"/>
</dbReference>
<dbReference type="RefSeq" id="WP_068773208.1">
    <property type="nucleotide sequence ID" value="NZ_CP109796.1"/>
</dbReference>
<dbReference type="InterPro" id="IPR015424">
    <property type="entry name" value="PyrdxlP-dep_Trfase"/>
</dbReference>
<evidence type="ECO:0000259" key="6">
    <source>
        <dbReference type="Pfam" id="PF00155"/>
    </source>
</evidence>
<evidence type="ECO:0000313" key="8">
    <source>
        <dbReference type="Proteomes" id="UP000078486"/>
    </source>
</evidence>
<evidence type="ECO:0000256" key="4">
    <source>
        <dbReference type="ARBA" id="ARBA00023239"/>
    </source>
</evidence>
<dbReference type="EC" id="4.4.1.13" evidence="2"/>
<dbReference type="AlphaFoldDB" id="A0A178ICV2"/>
<proteinExistence type="inferred from homology"/>
<keyword evidence="4" id="KW-0456">Lyase</keyword>
<dbReference type="CDD" id="cd00609">
    <property type="entry name" value="AAT_like"/>
    <property type="match status" value="1"/>
</dbReference>
<evidence type="ECO:0000256" key="2">
    <source>
        <dbReference type="ARBA" id="ARBA00012224"/>
    </source>
</evidence>
<gene>
    <name evidence="7" type="ORF">AW736_25665</name>
</gene>
<dbReference type="GO" id="GO:0030170">
    <property type="term" value="F:pyridoxal phosphate binding"/>
    <property type="evidence" value="ECO:0007669"/>
    <property type="project" value="InterPro"/>
</dbReference>
<dbReference type="InterPro" id="IPR004839">
    <property type="entry name" value="Aminotransferase_I/II_large"/>
</dbReference>
<dbReference type="PANTHER" id="PTHR43525:SF1">
    <property type="entry name" value="PROTEIN MALY"/>
    <property type="match status" value="1"/>
</dbReference>
<dbReference type="EMBL" id="LRRQ01000190">
    <property type="protein sequence ID" value="OAM86987.1"/>
    <property type="molecule type" value="Genomic_DNA"/>
</dbReference>
<dbReference type="OrthoDB" id="9802872at2"/>
<dbReference type="SUPFAM" id="SSF53383">
    <property type="entry name" value="PLP-dependent transferases"/>
    <property type="match status" value="1"/>
</dbReference>
<keyword evidence="7" id="KW-0808">Transferase</keyword>
<keyword evidence="8" id="KW-1185">Reference proteome</keyword>
<organism evidence="7 8">
    <name type="scientific">Termitidicoccus mucosus</name>
    <dbReference type="NCBI Taxonomy" id="1184151"/>
    <lineage>
        <taxon>Bacteria</taxon>
        <taxon>Pseudomonadati</taxon>
        <taxon>Verrucomicrobiota</taxon>
        <taxon>Opitutia</taxon>
        <taxon>Opitutales</taxon>
        <taxon>Opitutaceae</taxon>
        <taxon>Termitidicoccus</taxon>
    </lineage>
</organism>
<evidence type="ECO:0000313" key="7">
    <source>
        <dbReference type="EMBL" id="OAM86987.1"/>
    </source>
</evidence>
<dbReference type="InterPro" id="IPR051798">
    <property type="entry name" value="Class-II_PLP-Dep_Aminotrans"/>
</dbReference>
<comment type="caution">
    <text evidence="7">The sequence shown here is derived from an EMBL/GenBank/DDBJ whole genome shotgun (WGS) entry which is preliminary data.</text>
</comment>
<dbReference type="Gene3D" id="3.40.640.10">
    <property type="entry name" value="Type I PLP-dependent aspartate aminotransferase-like (Major domain)"/>
    <property type="match status" value="1"/>
</dbReference>
<dbReference type="STRING" id="1184151.AW736_25665"/>
<comment type="cofactor">
    <cofactor evidence="1">
        <name>pyridoxal 5'-phosphate</name>
        <dbReference type="ChEBI" id="CHEBI:597326"/>
    </cofactor>
</comment>
<dbReference type="GO" id="GO:0047804">
    <property type="term" value="F:cysteine-S-conjugate beta-lyase activity"/>
    <property type="evidence" value="ECO:0007669"/>
    <property type="project" value="UniProtKB-EC"/>
</dbReference>
<feature type="domain" description="Aminotransferase class I/classII large" evidence="6">
    <location>
        <begin position="36"/>
        <end position="382"/>
    </location>
</feature>
<dbReference type="InterPro" id="IPR027619">
    <property type="entry name" value="C-S_lyase_PatB-like"/>
</dbReference>
<keyword evidence="3" id="KW-0663">Pyridoxal phosphate</keyword>
<dbReference type="Gene3D" id="3.90.1150.10">
    <property type="entry name" value="Aspartate Aminotransferase, domain 1"/>
    <property type="match status" value="1"/>
</dbReference>
<comment type="similarity">
    <text evidence="5">Belongs to the class-II pyridoxal-phosphate-dependent aminotransferase family. MalY/PatB cystathionine beta-lyase subfamily.</text>
</comment>
<evidence type="ECO:0000256" key="1">
    <source>
        <dbReference type="ARBA" id="ARBA00001933"/>
    </source>
</evidence>